<reference evidence="2 3" key="1">
    <citation type="submission" date="2022-06" db="EMBL/GenBank/DDBJ databases">
        <title>Paraconexibacter antarcticus.</title>
        <authorList>
            <person name="Kim C.S."/>
        </authorList>
    </citation>
    <scope>NUCLEOTIDE SEQUENCE [LARGE SCALE GENOMIC DNA]</scope>
    <source>
        <strain evidence="2 3">02-257</strain>
    </source>
</reference>
<evidence type="ECO:0000313" key="3">
    <source>
        <dbReference type="Proteomes" id="UP001056035"/>
    </source>
</evidence>
<dbReference type="Proteomes" id="UP001056035">
    <property type="component" value="Chromosome"/>
</dbReference>
<protein>
    <submittedName>
        <fullName evidence="2">Uncharacterized protein</fullName>
    </submittedName>
</protein>
<evidence type="ECO:0000313" key="2">
    <source>
        <dbReference type="EMBL" id="UTI64645.1"/>
    </source>
</evidence>
<accession>A0ABY5DT49</accession>
<evidence type="ECO:0000256" key="1">
    <source>
        <dbReference type="SAM" id="MobiDB-lite"/>
    </source>
</evidence>
<organism evidence="2 3">
    <name type="scientific">Paraconexibacter antarcticus</name>
    <dbReference type="NCBI Taxonomy" id="2949664"/>
    <lineage>
        <taxon>Bacteria</taxon>
        <taxon>Bacillati</taxon>
        <taxon>Actinomycetota</taxon>
        <taxon>Thermoleophilia</taxon>
        <taxon>Solirubrobacterales</taxon>
        <taxon>Paraconexibacteraceae</taxon>
        <taxon>Paraconexibacter</taxon>
    </lineage>
</organism>
<feature type="region of interest" description="Disordered" evidence="1">
    <location>
        <begin position="27"/>
        <end position="53"/>
    </location>
</feature>
<dbReference type="EMBL" id="CP098502">
    <property type="protein sequence ID" value="UTI64645.1"/>
    <property type="molecule type" value="Genomic_DNA"/>
</dbReference>
<proteinExistence type="predicted"/>
<dbReference type="RefSeq" id="WP_254571345.1">
    <property type="nucleotide sequence ID" value="NZ_CP098502.1"/>
</dbReference>
<sequence length="75" mass="8383">MGTFGGWMKARRDAAEPVALGELPEAEAWPLREARPHPGGRRAPEPAFAEDPASRLRRLEALRHDELYVEQQPAP</sequence>
<name>A0ABY5DT49_9ACTN</name>
<gene>
    <name evidence="2" type="ORF">NBH00_00195</name>
</gene>
<keyword evidence="3" id="KW-1185">Reference proteome</keyword>